<keyword evidence="18" id="KW-1185">Reference proteome</keyword>
<feature type="region of interest" description="Disordered" evidence="15">
    <location>
        <begin position="802"/>
        <end position="860"/>
    </location>
</feature>
<dbReference type="STRING" id="10141.ENSCPOP00000019495"/>
<evidence type="ECO:0000256" key="5">
    <source>
        <dbReference type="ARBA" id="ARBA00022741"/>
    </source>
</evidence>
<dbReference type="InterPro" id="IPR036961">
    <property type="entry name" value="Kinesin_motor_dom_sf"/>
</dbReference>
<dbReference type="InterPro" id="IPR019821">
    <property type="entry name" value="Kinesin_motor_CS"/>
</dbReference>
<dbReference type="OMA" id="GEQKQLC"/>
<evidence type="ECO:0000313" key="18">
    <source>
        <dbReference type="Proteomes" id="UP000005447"/>
    </source>
</evidence>
<dbReference type="GeneTree" id="ENSGT00940000160989"/>
<dbReference type="GO" id="GO:0005930">
    <property type="term" value="C:axoneme"/>
    <property type="evidence" value="ECO:0007669"/>
    <property type="project" value="GOC"/>
</dbReference>
<evidence type="ECO:0000256" key="8">
    <source>
        <dbReference type="ARBA" id="ARBA00023069"/>
    </source>
</evidence>
<dbReference type="InterPro" id="IPR027640">
    <property type="entry name" value="Kinesin-like_fam"/>
</dbReference>
<evidence type="ECO:0000256" key="1">
    <source>
        <dbReference type="ARBA" id="ARBA00004138"/>
    </source>
</evidence>
<dbReference type="Gene3D" id="3.40.850.10">
    <property type="entry name" value="Kinesin motor domain"/>
    <property type="match status" value="1"/>
</dbReference>
<dbReference type="GO" id="GO:0008574">
    <property type="term" value="F:plus-end-directed microtubule motor activity"/>
    <property type="evidence" value="ECO:0007669"/>
    <property type="project" value="Ensembl"/>
</dbReference>
<sequence>MKDSGDSKDQQLMVALRVRPISVAELEEGATLIAHKVDEQMVVLMDPMEDPDDILRAHRSREKSYLFDVAFDFTATQEMVYQATTKGLIEGVISGYNATVFAYGPTGCGKTYTMLGTDHEPGIYVRTLNDLFRAIEETSSDMEYEVSMSYLEIYNEMIRDLLNPTLGYLELREDSKGAIQVAGITEVSTINANEVMQLLMKGNQQRTQEPTAANQTSSRSHAVLQVAVRQRSRVRSIVQEVRQGRLFMIDLAGSERASQTQNRGQRMKEGAHINRSLLALGNCINALSDKGSNKYINYRDSKLTRLLKDSLGGNSRTVMIAHISPASTAFEESRNTLTYAGRAKNIKTRVKRNLLNVSYHIAQYTSIIEDLRSEIQRLKGKINQQAGWGPATGQLQRGDIRHIQAEVQQQGEQAEISALHMQLTRAFREQTDVRRCLLELEKRAREIEIEMETSCHLITIAGWKGKKSHRALKRQEEQRKESYTKDDSEKDSDTGSDPPEDLEPPEVASAWESITALVDEQKKLHKEVVSRAQRLALQQRCQQELRTRCRYLEETLLQLIGSEKQREVLSLLCQVHELEVENTEMRSHGWLRLCDKIIQGQRQIIDEYSLPVPQHLENLCDLYLREQEKGGLKPATVMNCVASRALKDSFLPKITVAEITLTSDSDPESVNTLHSEAQHLQDTLPPLTAESVSKAHLASKATPRAWPAKSSSVPIPLPIPVGSLVAQEAPPSDSLGFQISSSPDSSENLSGIPLSQKEGKEILTGTKSISVKAARRRSRALALQGRHLLAAAADRSSLSLNSLSEAEDARPPSPTLQRAASEDNLSSSTGEGPSGAIRHQGDSPGSWVGPLRSQGKGCHHSWGRGLHSSWPHLTYCSPTQLSRPKTHVRHPPDSTSDHKVPVCGHPTPSNRHLGRVMLPLAKIRLPPSEGAGSGDALPLIVTSNAAGISHRPTHGLRPPHGSSARHN</sequence>
<dbReference type="InterPro" id="IPR001752">
    <property type="entry name" value="Kinesin_motor_dom"/>
</dbReference>
<feature type="compositionally biased region" description="Basic and acidic residues" evidence="15">
    <location>
        <begin position="890"/>
        <end position="900"/>
    </location>
</feature>
<evidence type="ECO:0000256" key="3">
    <source>
        <dbReference type="ARBA" id="ARBA00022490"/>
    </source>
</evidence>
<evidence type="ECO:0000256" key="6">
    <source>
        <dbReference type="ARBA" id="ARBA00022840"/>
    </source>
</evidence>
<name>H0W937_CAVPO</name>
<dbReference type="SMART" id="SM00129">
    <property type="entry name" value="KISc"/>
    <property type="match status" value="1"/>
</dbReference>
<evidence type="ECO:0000259" key="16">
    <source>
        <dbReference type="PROSITE" id="PS50067"/>
    </source>
</evidence>
<dbReference type="GO" id="GO:0005874">
    <property type="term" value="C:microtubule"/>
    <property type="evidence" value="ECO:0007669"/>
    <property type="project" value="UniProtKB-KW"/>
</dbReference>
<feature type="binding site" evidence="13">
    <location>
        <begin position="104"/>
        <end position="111"/>
    </location>
    <ligand>
        <name>ATP</name>
        <dbReference type="ChEBI" id="CHEBI:30616"/>
    </ligand>
</feature>
<dbReference type="PROSITE" id="PS50067">
    <property type="entry name" value="KINESIN_MOTOR_2"/>
    <property type="match status" value="1"/>
</dbReference>
<keyword evidence="7" id="KW-0175">Coiled coil</keyword>
<evidence type="ECO:0000256" key="11">
    <source>
        <dbReference type="ARBA" id="ARBA00023273"/>
    </source>
</evidence>
<accession>H0W937</accession>
<evidence type="ECO:0000256" key="10">
    <source>
        <dbReference type="ARBA" id="ARBA00023212"/>
    </source>
</evidence>
<dbReference type="Proteomes" id="UP000005447">
    <property type="component" value="Unassembled WGS sequence"/>
</dbReference>
<evidence type="ECO:0000313" key="17">
    <source>
        <dbReference type="Ensembl" id="ENSCPOP00000019495.2"/>
    </source>
</evidence>
<evidence type="ECO:0000256" key="15">
    <source>
        <dbReference type="SAM" id="MobiDB-lite"/>
    </source>
</evidence>
<dbReference type="InParanoid" id="H0W937"/>
<dbReference type="Pfam" id="PF00225">
    <property type="entry name" value="Kinesin"/>
    <property type="match status" value="1"/>
</dbReference>
<feature type="region of interest" description="Disordered" evidence="15">
    <location>
        <begin position="948"/>
        <end position="967"/>
    </location>
</feature>
<keyword evidence="3" id="KW-0963">Cytoplasm</keyword>
<dbReference type="VEuPathDB" id="HostDB:ENSCPOG00000024655"/>
<feature type="compositionally biased region" description="Basic and acidic residues" evidence="15">
    <location>
        <begin position="473"/>
        <end position="493"/>
    </location>
</feature>
<feature type="compositionally biased region" description="Polar residues" evidence="15">
    <location>
        <begin position="815"/>
        <end position="831"/>
    </location>
</feature>
<dbReference type="InterPro" id="IPR027417">
    <property type="entry name" value="P-loop_NTPase"/>
</dbReference>
<dbReference type="HOGENOM" id="CLU_001485_15_0_1"/>
<keyword evidence="8" id="KW-0969">Cilium</keyword>
<dbReference type="GO" id="GO:0070462">
    <property type="term" value="P:plus-end specific microtubule depolymerization"/>
    <property type="evidence" value="ECO:0007669"/>
    <property type="project" value="Ensembl"/>
</dbReference>
<dbReference type="PANTHER" id="PTHR47968">
    <property type="entry name" value="CENTROMERE PROTEIN E"/>
    <property type="match status" value="1"/>
</dbReference>
<dbReference type="SUPFAM" id="SSF52540">
    <property type="entry name" value="P-loop containing nucleoside triphosphate hydrolases"/>
    <property type="match status" value="1"/>
</dbReference>
<reference evidence="17" key="2">
    <citation type="submission" date="2025-08" db="UniProtKB">
        <authorList>
            <consortium name="Ensembl"/>
        </authorList>
    </citation>
    <scope>IDENTIFICATION</scope>
    <source>
        <strain evidence="17">2N</strain>
    </source>
</reference>
<dbReference type="PRINTS" id="PR00380">
    <property type="entry name" value="KINESINHEAVY"/>
</dbReference>
<feature type="region of interest" description="Disordered" evidence="15">
    <location>
        <begin position="881"/>
        <end position="910"/>
    </location>
</feature>
<dbReference type="GO" id="GO:0008017">
    <property type="term" value="F:microtubule binding"/>
    <property type="evidence" value="ECO:0007669"/>
    <property type="project" value="InterPro"/>
</dbReference>
<keyword evidence="9 13" id="KW-0505">Motor protein</keyword>
<keyword evidence="11" id="KW-0966">Cell projection</keyword>
<organism evidence="17 18">
    <name type="scientific">Cavia porcellus</name>
    <name type="common">Guinea pig</name>
    <dbReference type="NCBI Taxonomy" id="10141"/>
    <lineage>
        <taxon>Eukaryota</taxon>
        <taxon>Metazoa</taxon>
        <taxon>Chordata</taxon>
        <taxon>Craniata</taxon>
        <taxon>Vertebrata</taxon>
        <taxon>Euteleostomi</taxon>
        <taxon>Mammalia</taxon>
        <taxon>Eutheria</taxon>
        <taxon>Euarchontoglires</taxon>
        <taxon>Glires</taxon>
        <taxon>Rodentia</taxon>
        <taxon>Hystricomorpha</taxon>
        <taxon>Caviidae</taxon>
        <taxon>Cavia</taxon>
    </lineage>
</organism>
<dbReference type="PROSITE" id="PS00411">
    <property type="entry name" value="KINESIN_MOTOR_1"/>
    <property type="match status" value="1"/>
</dbReference>
<evidence type="ECO:0000256" key="2">
    <source>
        <dbReference type="ARBA" id="ARBA00004245"/>
    </source>
</evidence>
<proteinExistence type="inferred from homology"/>
<reference evidence="17" key="3">
    <citation type="submission" date="2025-09" db="UniProtKB">
        <authorList>
            <consortium name="Ensembl"/>
        </authorList>
    </citation>
    <scope>IDENTIFICATION</scope>
    <source>
        <strain evidence="17">2N</strain>
    </source>
</reference>
<dbReference type="Bgee" id="ENSCPOG00000024655">
    <property type="expression patterns" value="Expressed in hypothalamus and 7 other cell types or tissues"/>
</dbReference>
<dbReference type="GO" id="GO:0007018">
    <property type="term" value="P:microtubule-based movement"/>
    <property type="evidence" value="ECO:0007669"/>
    <property type="project" value="InterPro"/>
</dbReference>
<dbReference type="FunCoup" id="H0W937">
    <property type="interactions" value="35"/>
</dbReference>
<evidence type="ECO:0000256" key="13">
    <source>
        <dbReference type="PROSITE-ProRule" id="PRU00283"/>
    </source>
</evidence>
<keyword evidence="6 13" id="KW-0067">ATP-binding</keyword>
<dbReference type="GO" id="GO:0005524">
    <property type="term" value="F:ATP binding"/>
    <property type="evidence" value="ECO:0007669"/>
    <property type="project" value="UniProtKB-UniRule"/>
</dbReference>
<dbReference type="eggNOG" id="KOG0242">
    <property type="taxonomic scope" value="Eukaryota"/>
</dbReference>
<feature type="compositionally biased region" description="Polar residues" evidence="15">
    <location>
        <begin position="735"/>
        <end position="749"/>
    </location>
</feature>
<evidence type="ECO:0000256" key="14">
    <source>
        <dbReference type="RuleBase" id="RU000394"/>
    </source>
</evidence>
<dbReference type="GO" id="GO:0060404">
    <property type="term" value="P:axonemal microtubule depolymerization"/>
    <property type="evidence" value="ECO:0007669"/>
    <property type="project" value="Ensembl"/>
</dbReference>
<feature type="domain" description="Kinesin motor" evidence="16">
    <location>
        <begin position="11"/>
        <end position="346"/>
    </location>
</feature>
<dbReference type="FunFam" id="3.40.850.10:FF:000037">
    <property type="entry name" value="kinesin-like protein KIF19"/>
    <property type="match status" value="1"/>
</dbReference>
<evidence type="ECO:0000256" key="12">
    <source>
        <dbReference type="ARBA" id="ARBA00055376"/>
    </source>
</evidence>
<evidence type="ECO:0000256" key="4">
    <source>
        <dbReference type="ARBA" id="ARBA00022701"/>
    </source>
</evidence>
<evidence type="ECO:0000256" key="9">
    <source>
        <dbReference type="ARBA" id="ARBA00023175"/>
    </source>
</evidence>
<reference evidence="18" key="1">
    <citation type="journal article" date="2011" name="Nature">
        <title>A high-resolution map of human evolutionary constraint using 29 mammals.</title>
        <authorList>
            <person name="Lindblad-Toh K."/>
            <person name="Garber M."/>
            <person name="Zuk O."/>
            <person name="Lin M.F."/>
            <person name="Parker B.J."/>
            <person name="Washietl S."/>
            <person name="Kheradpour P."/>
            <person name="Ernst J."/>
            <person name="Jordan G."/>
            <person name="Mauceli E."/>
            <person name="Ward L.D."/>
            <person name="Lowe C.B."/>
            <person name="Holloway A.K."/>
            <person name="Clamp M."/>
            <person name="Gnerre S."/>
            <person name="Alfoldi J."/>
            <person name="Beal K."/>
            <person name="Chang J."/>
            <person name="Clawson H."/>
            <person name="Cuff J."/>
            <person name="Di Palma F."/>
            <person name="Fitzgerald S."/>
            <person name="Flicek P."/>
            <person name="Guttman M."/>
            <person name="Hubisz M.J."/>
            <person name="Jaffe D.B."/>
            <person name="Jungreis I."/>
            <person name="Kent W.J."/>
            <person name="Kostka D."/>
            <person name="Lara M."/>
            <person name="Martins A.L."/>
            <person name="Massingham T."/>
            <person name="Moltke I."/>
            <person name="Raney B.J."/>
            <person name="Rasmussen M.D."/>
            <person name="Robinson J."/>
            <person name="Stark A."/>
            <person name="Vilella A.J."/>
            <person name="Wen J."/>
            <person name="Xie X."/>
            <person name="Zody M.C."/>
            <person name="Baldwin J."/>
            <person name="Bloom T."/>
            <person name="Chin C.W."/>
            <person name="Heiman D."/>
            <person name="Nicol R."/>
            <person name="Nusbaum C."/>
            <person name="Young S."/>
            <person name="Wilkinson J."/>
            <person name="Worley K.C."/>
            <person name="Kovar C.L."/>
            <person name="Muzny D.M."/>
            <person name="Gibbs R.A."/>
            <person name="Cree A."/>
            <person name="Dihn H.H."/>
            <person name="Fowler G."/>
            <person name="Jhangiani S."/>
            <person name="Joshi V."/>
            <person name="Lee S."/>
            <person name="Lewis L.R."/>
            <person name="Nazareth L.V."/>
            <person name="Okwuonu G."/>
            <person name="Santibanez J."/>
            <person name="Warren W.C."/>
            <person name="Mardis E.R."/>
            <person name="Weinstock G.M."/>
            <person name="Wilson R.K."/>
            <person name="Delehaunty K."/>
            <person name="Dooling D."/>
            <person name="Fronik C."/>
            <person name="Fulton L."/>
            <person name="Fulton B."/>
            <person name="Graves T."/>
            <person name="Minx P."/>
            <person name="Sodergren E."/>
            <person name="Birney E."/>
            <person name="Margulies E.H."/>
            <person name="Herrero J."/>
            <person name="Green E.D."/>
            <person name="Haussler D."/>
            <person name="Siepel A."/>
            <person name="Goldman N."/>
            <person name="Pollard K.S."/>
            <person name="Pedersen J.S."/>
            <person name="Lander E.S."/>
            <person name="Kellis M."/>
        </authorList>
    </citation>
    <scope>NUCLEOTIDE SEQUENCE [LARGE SCALE GENOMIC DNA]</scope>
    <source>
        <strain evidence="18">2N</strain>
    </source>
</reference>
<dbReference type="EMBL" id="AAKN02047293">
    <property type="status" value="NOT_ANNOTATED_CDS"/>
    <property type="molecule type" value="Genomic_DNA"/>
</dbReference>
<comment type="function">
    <text evidence="12">Plus end-directed microtubule-dependent motor protein that regulates the length of motile cilia by mediating depolymerization of microtubules at ciliary tips.</text>
</comment>
<dbReference type="Ensembl" id="ENSCPOT00000025006.2">
    <property type="protein sequence ID" value="ENSCPOP00000019495.2"/>
    <property type="gene ID" value="ENSCPOG00000024655.2"/>
</dbReference>
<feature type="region of interest" description="Disordered" evidence="15">
    <location>
        <begin position="730"/>
        <end position="759"/>
    </location>
</feature>
<keyword evidence="5 13" id="KW-0547">Nucleotide-binding</keyword>
<protein>
    <recommendedName>
        <fullName evidence="14">Kinesin-like protein</fullName>
    </recommendedName>
</protein>
<evidence type="ECO:0000256" key="7">
    <source>
        <dbReference type="ARBA" id="ARBA00023054"/>
    </source>
</evidence>
<comment type="similarity">
    <text evidence="13 14">Belongs to the TRAFAC class myosin-kinesin ATPase superfamily. Kinesin family.</text>
</comment>
<keyword evidence="4 14" id="KW-0493">Microtubule</keyword>
<dbReference type="PANTHER" id="PTHR47968:SF72">
    <property type="entry name" value="KINESIN-LIKE PROTEIN KIF19"/>
    <property type="match status" value="1"/>
</dbReference>
<dbReference type="AlphaFoldDB" id="H0W937"/>
<keyword evidence="10" id="KW-0206">Cytoskeleton</keyword>
<dbReference type="CDD" id="cd01370">
    <property type="entry name" value="KISc_KIP3_like"/>
    <property type="match status" value="1"/>
</dbReference>
<gene>
    <name evidence="17" type="primary">KIF19</name>
</gene>
<comment type="subcellular location">
    <subcellularLocation>
        <location evidence="1">Cell projection</location>
        <location evidence="1">Cilium</location>
    </subcellularLocation>
    <subcellularLocation>
        <location evidence="2">Cytoplasm</location>
        <location evidence="2">Cytoskeleton</location>
    </subcellularLocation>
</comment>
<feature type="region of interest" description="Disordered" evidence="15">
    <location>
        <begin position="469"/>
        <end position="505"/>
    </location>
</feature>